<gene>
    <name evidence="17" type="ORF">FisN_1Hh249</name>
</gene>
<dbReference type="GO" id="GO:0030490">
    <property type="term" value="P:maturation of SSU-rRNA"/>
    <property type="evidence" value="ECO:0007669"/>
    <property type="project" value="TreeGrafter"/>
</dbReference>
<dbReference type="Gene3D" id="1.10.510.10">
    <property type="entry name" value="Transferase(Phosphotransferase) domain 1"/>
    <property type="match status" value="1"/>
</dbReference>
<dbReference type="Pfam" id="PF09202">
    <property type="entry name" value="Rio2_N"/>
    <property type="match status" value="1"/>
</dbReference>
<evidence type="ECO:0000256" key="11">
    <source>
        <dbReference type="ARBA" id="ARBA00047899"/>
    </source>
</evidence>
<dbReference type="InterPro" id="IPR000687">
    <property type="entry name" value="RIO_kinase"/>
</dbReference>
<accession>A0A1Z5JE91</accession>
<dbReference type="FunFam" id="3.30.200.20:FF:000052">
    <property type="entry name" value="Serine/threonine-protein kinase RIO2"/>
    <property type="match status" value="1"/>
</dbReference>
<keyword evidence="18" id="KW-1185">Reference proteome</keyword>
<feature type="compositionally biased region" description="Basic residues" evidence="15">
    <location>
        <begin position="518"/>
        <end position="529"/>
    </location>
</feature>
<feature type="region of interest" description="Disordered" evidence="15">
    <location>
        <begin position="253"/>
        <end position="280"/>
    </location>
</feature>
<comment type="caution">
    <text evidence="17">The sequence shown here is derived from an EMBL/GenBank/DDBJ whole genome shotgun (WGS) entry which is preliminary data.</text>
</comment>
<dbReference type="Pfam" id="PF01163">
    <property type="entry name" value="RIO1"/>
    <property type="match status" value="2"/>
</dbReference>
<dbReference type="GO" id="GO:0005634">
    <property type="term" value="C:nucleus"/>
    <property type="evidence" value="ECO:0007669"/>
    <property type="project" value="TreeGrafter"/>
</dbReference>
<keyword evidence="9" id="KW-0067">ATP-binding</keyword>
<evidence type="ECO:0000256" key="9">
    <source>
        <dbReference type="ARBA" id="ARBA00022840"/>
    </source>
</evidence>
<sequence length="546" mass="61612">MKLDPTVLRTMHTNDFRVLEAVEQGMKNHALVPLPLVSSIANLRHGGVHKIVSSLLRDKLLSHEKKNGHDGYRITNAGYDILALHNLKTRKQIAALGQKVGTGKESDIYLGATPSGKQVVLKFHRLGRTSFRNVKKKRDYFGKAVQQAHSWLFLSRLSALKEYAFMKALHDVQYPTPTPIAQNRHVVVMSLVRGMPLYQIFPKQLSADQAADIYQQAIGIAARLARQHGLVHCDLNEFNLLVDLSGVQSLATQDSDDPYVRHSGQSVAGEKSMGALSRPAWEQSLEQGDDLTVMPEPEERLENGEPKPVVTLIDFPQMISIKHPNAQELYERDLACLRKFFEVKLHCQIPEDEEEHVSWTSIMALQPESVQTRLDSELKASGFSDAMGRGLELYYFDSGPNTTMDHLYEEEEGSDNESDEEEEDVDEEENEDEQINDSESSSSDPVPEQDVNDTTKKVSTTTSKVEIDMDGLALDDVSVDHELVDLLDSEQIRSIAHSRALEHAKERVRRQLEEEKRKSRRQGAFRKGNKNKTYVKGKRVMSDAMF</sequence>
<dbReference type="InterPro" id="IPR036390">
    <property type="entry name" value="WH_DNA-bd_sf"/>
</dbReference>
<evidence type="ECO:0000256" key="1">
    <source>
        <dbReference type="ARBA" id="ARBA00001946"/>
    </source>
</evidence>
<feature type="region of interest" description="Disordered" evidence="15">
    <location>
        <begin position="509"/>
        <end position="529"/>
    </location>
</feature>
<feature type="domain" description="RIO kinase" evidence="16">
    <location>
        <begin position="65"/>
        <end position="359"/>
    </location>
</feature>
<dbReference type="InterPro" id="IPR030484">
    <property type="entry name" value="Rio2"/>
</dbReference>
<protein>
    <recommendedName>
        <fullName evidence="13">Serine/threonine-protein kinase RIO2</fullName>
        <ecNumber evidence="3">2.7.11.1</ecNumber>
    </recommendedName>
    <alternativeName>
        <fullName evidence="14">Serine/threonine-protein kinase rio2</fullName>
    </alternativeName>
</protein>
<dbReference type="GO" id="GO:0030688">
    <property type="term" value="C:preribosome, small subunit precursor"/>
    <property type="evidence" value="ECO:0007669"/>
    <property type="project" value="TreeGrafter"/>
</dbReference>
<feature type="region of interest" description="Disordered" evidence="15">
    <location>
        <begin position="402"/>
        <end position="462"/>
    </location>
</feature>
<keyword evidence="5 17" id="KW-0808">Transferase</keyword>
<dbReference type="CDD" id="cd05144">
    <property type="entry name" value="RIO2_C"/>
    <property type="match status" value="1"/>
</dbReference>
<evidence type="ECO:0000256" key="13">
    <source>
        <dbReference type="ARBA" id="ARBA00068353"/>
    </source>
</evidence>
<dbReference type="InterPro" id="IPR015285">
    <property type="entry name" value="RIO2_wHTH_N"/>
</dbReference>
<dbReference type="InterPro" id="IPR011009">
    <property type="entry name" value="Kinase-like_dom_sf"/>
</dbReference>
<comment type="catalytic activity">
    <reaction evidence="12">
        <text>L-seryl-[protein] + ATP = O-phospho-L-seryl-[protein] + ADP + H(+)</text>
        <dbReference type="Rhea" id="RHEA:17989"/>
        <dbReference type="Rhea" id="RHEA-COMP:9863"/>
        <dbReference type="Rhea" id="RHEA-COMP:11604"/>
        <dbReference type="ChEBI" id="CHEBI:15378"/>
        <dbReference type="ChEBI" id="CHEBI:29999"/>
        <dbReference type="ChEBI" id="CHEBI:30616"/>
        <dbReference type="ChEBI" id="CHEBI:83421"/>
        <dbReference type="ChEBI" id="CHEBI:456216"/>
        <dbReference type="EC" id="2.7.11.1"/>
    </reaction>
</comment>
<dbReference type="PANTHER" id="PTHR45852:SF1">
    <property type="entry name" value="SERINE_THREONINE-PROTEIN KINASE RIO2"/>
    <property type="match status" value="1"/>
</dbReference>
<evidence type="ECO:0000256" key="6">
    <source>
        <dbReference type="ARBA" id="ARBA00022723"/>
    </source>
</evidence>
<dbReference type="EMBL" id="BDSP01000050">
    <property type="protein sequence ID" value="GAX12317.1"/>
    <property type="molecule type" value="Genomic_DNA"/>
</dbReference>
<comment type="similarity">
    <text evidence="2">Belongs to the protein kinase superfamily. RIO-type Ser/Thr kinase family.</text>
</comment>
<evidence type="ECO:0000256" key="15">
    <source>
        <dbReference type="SAM" id="MobiDB-lite"/>
    </source>
</evidence>
<evidence type="ECO:0000256" key="10">
    <source>
        <dbReference type="ARBA" id="ARBA00022842"/>
    </source>
</evidence>
<evidence type="ECO:0000256" key="5">
    <source>
        <dbReference type="ARBA" id="ARBA00022679"/>
    </source>
</evidence>
<comment type="catalytic activity">
    <reaction evidence="11">
        <text>L-threonyl-[protein] + ATP = O-phospho-L-threonyl-[protein] + ADP + H(+)</text>
        <dbReference type="Rhea" id="RHEA:46608"/>
        <dbReference type="Rhea" id="RHEA-COMP:11060"/>
        <dbReference type="Rhea" id="RHEA-COMP:11605"/>
        <dbReference type="ChEBI" id="CHEBI:15378"/>
        <dbReference type="ChEBI" id="CHEBI:30013"/>
        <dbReference type="ChEBI" id="CHEBI:30616"/>
        <dbReference type="ChEBI" id="CHEBI:61977"/>
        <dbReference type="ChEBI" id="CHEBI:456216"/>
        <dbReference type="EC" id="2.7.11.1"/>
    </reaction>
</comment>
<keyword evidence="10" id="KW-0460">Magnesium</keyword>
<evidence type="ECO:0000256" key="7">
    <source>
        <dbReference type="ARBA" id="ARBA00022741"/>
    </source>
</evidence>
<evidence type="ECO:0000256" key="4">
    <source>
        <dbReference type="ARBA" id="ARBA00022527"/>
    </source>
</evidence>
<dbReference type="OrthoDB" id="10258631at2759"/>
<dbReference type="InterPro" id="IPR018934">
    <property type="entry name" value="RIO_dom"/>
</dbReference>
<comment type="cofactor">
    <cofactor evidence="1">
        <name>Mg(2+)</name>
        <dbReference type="ChEBI" id="CHEBI:18420"/>
    </cofactor>
</comment>
<keyword evidence="8 17" id="KW-0418">Kinase</keyword>
<dbReference type="GO" id="GO:0005524">
    <property type="term" value="F:ATP binding"/>
    <property type="evidence" value="ECO:0007669"/>
    <property type="project" value="UniProtKB-KW"/>
</dbReference>
<keyword evidence="4" id="KW-0723">Serine/threonine-protein kinase</keyword>
<evidence type="ECO:0000256" key="2">
    <source>
        <dbReference type="ARBA" id="ARBA00009196"/>
    </source>
</evidence>
<evidence type="ECO:0000256" key="8">
    <source>
        <dbReference type="ARBA" id="ARBA00022777"/>
    </source>
</evidence>
<dbReference type="GO" id="GO:0046872">
    <property type="term" value="F:metal ion binding"/>
    <property type="evidence" value="ECO:0007669"/>
    <property type="project" value="UniProtKB-KW"/>
</dbReference>
<dbReference type="GO" id="GO:0005829">
    <property type="term" value="C:cytosol"/>
    <property type="evidence" value="ECO:0007669"/>
    <property type="project" value="TreeGrafter"/>
</dbReference>
<evidence type="ECO:0000259" key="16">
    <source>
        <dbReference type="SMART" id="SM00090"/>
    </source>
</evidence>
<dbReference type="Gene3D" id="3.30.200.20">
    <property type="entry name" value="Phosphorylase Kinase, domain 1"/>
    <property type="match status" value="1"/>
</dbReference>
<dbReference type="EC" id="2.7.11.1" evidence="3"/>
<dbReference type="GO" id="GO:0106310">
    <property type="term" value="F:protein serine kinase activity"/>
    <property type="evidence" value="ECO:0007669"/>
    <property type="project" value="RHEA"/>
</dbReference>
<reference evidence="17 18" key="1">
    <citation type="journal article" date="2015" name="Plant Cell">
        <title>Oil accumulation by the oleaginous diatom Fistulifera solaris as revealed by the genome and transcriptome.</title>
        <authorList>
            <person name="Tanaka T."/>
            <person name="Maeda Y."/>
            <person name="Veluchamy A."/>
            <person name="Tanaka M."/>
            <person name="Abida H."/>
            <person name="Marechal E."/>
            <person name="Bowler C."/>
            <person name="Muto M."/>
            <person name="Sunaga Y."/>
            <person name="Tanaka M."/>
            <person name="Yoshino T."/>
            <person name="Taniguchi T."/>
            <person name="Fukuda Y."/>
            <person name="Nemoto M."/>
            <person name="Matsumoto M."/>
            <person name="Wong P.S."/>
            <person name="Aburatani S."/>
            <person name="Fujibuchi W."/>
        </authorList>
    </citation>
    <scope>NUCLEOTIDE SEQUENCE [LARGE SCALE GENOMIC DNA]</scope>
    <source>
        <strain evidence="17 18">JPCC DA0580</strain>
    </source>
</reference>
<evidence type="ECO:0000256" key="3">
    <source>
        <dbReference type="ARBA" id="ARBA00012513"/>
    </source>
</evidence>
<evidence type="ECO:0000256" key="12">
    <source>
        <dbReference type="ARBA" id="ARBA00048679"/>
    </source>
</evidence>
<dbReference type="FunFam" id="1.10.10.10:FF:000053">
    <property type="entry name" value="Serine/threonine-protein kinase RIO2"/>
    <property type="match status" value="1"/>
</dbReference>
<dbReference type="InterPro" id="IPR036388">
    <property type="entry name" value="WH-like_DNA-bd_sf"/>
</dbReference>
<evidence type="ECO:0000313" key="17">
    <source>
        <dbReference type="EMBL" id="GAX12317.1"/>
    </source>
</evidence>
<organism evidence="17 18">
    <name type="scientific">Fistulifera solaris</name>
    <name type="common">Oleaginous diatom</name>
    <dbReference type="NCBI Taxonomy" id="1519565"/>
    <lineage>
        <taxon>Eukaryota</taxon>
        <taxon>Sar</taxon>
        <taxon>Stramenopiles</taxon>
        <taxon>Ochrophyta</taxon>
        <taxon>Bacillariophyta</taxon>
        <taxon>Bacillariophyceae</taxon>
        <taxon>Bacillariophycidae</taxon>
        <taxon>Naviculales</taxon>
        <taxon>Naviculaceae</taxon>
        <taxon>Fistulifera</taxon>
    </lineage>
</organism>
<keyword evidence="6" id="KW-0479">Metal-binding</keyword>
<proteinExistence type="inferred from homology"/>
<evidence type="ECO:0000313" key="18">
    <source>
        <dbReference type="Proteomes" id="UP000198406"/>
    </source>
</evidence>
<dbReference type="SUPFAM" id="SSF56112">
    <property type="entry name" value="Protein kinase-like (PK-like)"/>
    <property type="match status" value="1"/>
</dbReference>
<keyword evidence="7" id="KW-0547">Nucleotide-binding</keyword>
<dbReference type="SMART" id="SM00090">
    <property type="entry name" value="RIO"/>
    <property type="match status" value="1"/>
</dbReference>
<dbReference type="GO" id="GO:0004674">
    <property type="term" value="F:protein serine/threonine kinase activity"/>
    <property type="evidence" value="ECO:0007669"/>
    <property type="project" value="UniProtKB-KW"/>
</dbReference>
<dbReference type="AlphaFoldDB" id="A0A1Z5JE91"/>
<name>A0A1Z5JE91_FISSO</name>
<dbReference type="SUPFAM" id="SSF46785">
    <property type="entry name" value="Winged helix' DNA-binding domain"/>
    <property type="match status" value="1"/>
</dbReference>
<evidence type="ECO:0000256" key="14">
    <source>
        <dbReference type="ARBA" id="ARBA00068837"/>
    </source>
</evidence>
<dbReference type="PANTHER" id="PTHR45852">
    <property type="entry name" value="SER/THR-PROTEIN KINASE RIO2"/>
    <property type="match status" value="1"/>
</dbReference>
<dbReference type="Proteomes" id="UP000198406">
    <property type="component" value="Unassembled WGS sequence"/>
</dbReference>
<dbReference type="InParanoid" id="A0A1Z5JE91"/>
<feature type="compositionally biased region" description="Acidic residues" evidence="15">
    <location>
        <begin position="408"/>
        <end position="436"/>
    </location>
</feature>
<dbReference type="Gene3D" id="1.10.10.10">
    <property type="entry name" value="Winged helix-like DNA-binding domain superfamily/Winged helix DNA-binding domain"/>
    <property type="match status" value="1"/>
</dbReference>